<dbReference type="AlphaFoldDB" id="A0A8E2EXZ0"/>
<feature type="coiled-coil region" evidence="10">
    <location>
        <begin position="264"/>
        <end position="298"/>
    </location>
</feature>
<keyword evidence="6" id="KW-0547">Nucleotide-binding</keyword>
<feature type="coiled-coil region" evidence="10">
    <location>
        <begin position="392"/>
        <end position="440"/>
    </location>
</feature>
<gene>
    <name evidence="13" type="ORF">AOQ84DRAFT_320655</name>
</gene>
<keyword evidence="13" id="KW-0378">Hydrolase</keyword>
<organism evidence="13 14">
    <name type="scientific">Glonium stellatum</name>
    <dbReference type="NCBI Taxonomy" id="574774"/>
    <lineage>
        <taxon>Eukaryota</taxon>
        <taxon>Fungi</taxon>
        <taxon>Dikarya</taxon>
        <taxon>Ascomycota</taxon>
        <taxon>Pezizomycotina</taxon>
        <taxon>Dothideomycetes</taxon>
        <taxon>Pleosporomycetidae</taxon>
        <taxon>Gloniales</taxon>
        <taxon>Gloniaceae</taxon>
        <taxon>Glonium</taxon>
    </lineage>
</organism>
<protein>
    <recommendedName>
        <fullName evidence="4">Structural maintenance of chromosomes protein 5</fullName>
    </recommendedName>
</protein>
<evidence type="ECO:0000256" key="9">
    <source>
        <dbReference type="ARBA" id="ARBA00023242"/>
    </source>
</evidence>
<dbReference type="GO" id="GO:0005524">
    <property type="term" value="F:ATP binding"/>
    <property type="evidence" value="ECO:0007669"/>
    <property type="project" value="UniProtKB-KW"/>
</dbReference>
<keyword evidence="8 10" id="KW-0175">Coiled coil</keyword>
<keyword evidence="9" id="KW-0539">Nucleus</keyword>
<comment type="similarity">
    <text evidence="3">Belongs to the SMC family. SMC5 subfamily.</text>
</comment>
<dbReference type="GO" id="GO:0005634">
    <property type="term" value="C:nucleus"/>
    <property type="evidence" value="ECO:0007669"/>
    <property type="project" value="UniProtKB-SubCell"/>
</dbReference>
<name>A0A8E2EXZ0_9PEZI</name>
<evidence type="ECO:0000256" key="3">
    <source>
        <dbReference type="ARBA" id="ARBA00010171"/>
    </source>
</evidence>
<dbReference type="Pfam" id="PF02463">
    <property type="entry name" value="SMC_N"/>
    <property type="match status" value="1"/>
</dbReference>
<dbReference type="PANTHER" id="PTHR45916">
    <property type="entry name" value="STRUCTURAL MAINTENANCE OF CHROMOSOMES PROTEIN 5"/>
    <property type="match status" value="1"/>
</dbReference>
<feature type="domain" description="RecF/RecN/SMC N-terminal" evidence="12">
    <location>
        <begin position="38"/>
        <end position="1035"/>
    </location>
</feature>
<comment type="subcellular location">
    <subcellularLocation>
        <location evidence="2">Chromosome</location>
    </subcellularLocation>
    <subcellularLocation>
        <location evidence="1">Nucleus</location>
    </subcellularLocation>
</comment>
<dbReference type="Proteomes" id="UP000250140">
    <property type="component" value="Unassembled WGS sequence"/>
</dbReference>
<evidence type="ECO:0000256" key="7">
    <source>
        <dbReference type="ARBA" id="ARBA00022840"/>
    </source>
</evidence>
<proteinExistence type="inferred from homology"/>
<dbReference type="SUPFAM" id="SSF52540">
    <property type="entry name" value="P-loop containing nucleoside triphosphate hydrolases"/>
    <property type="match status" value="2"/>
</dbReference>
<dbReference type="InterPro" id="IPR003395">
    <property type="entry name" value="RecF/RecN/SMC_N"/>
</dbReference>
<accession>A0A8E2EXZ0</accession>
<evidence type="ECO:0000256" key="8">
    <source>
        <dbReference type="ARBA" id="ARBA00023054"/>
    </source>
</evidence>
<evidence type="ECO:0000259" key="12">
    <source>
        <dbReference type="Pfam" id="PF02463"/>
    </source>
</evidence>
<evidence type="ECO:0000256" key="10">
    <source>
        <dbReference type="SAM" id="Coils"/>
    </source>
</evidence>
<feature type="coiled-coil region" evidence="10">
    <location>
        <begin position="874"/>
        <end position="911"/>
    </location>
</feature>
<dbReference type="FunFam" id="3.40.50.300:FF:001301">
    <property type="entry name" value="Structural maintenance of chromosomes 5"/>
    <property type="match status" value="1"/>
</dbReference>
<feature type="region of interest" description="Disordered" evidence="11">
    <location>
        <begin position="1"/>
        <end position="34"/>
    </location>
</feature>
<dbReference type="GO" id="GO:0016787">
    <property type="term" value="F:hydrolase activity"/>
    <property type="evidence" value="ECO:0007669"/>
    <property type="project" value="UniProtKB-KW"/>
</dbReference>
<sequence length="1082" mass="124585">MSPEGSVLPDNYRTHRRHVNGTNESASYEAEPHQPGSIVRVKLTNFVTYTSAEFHPGPSLNMIIGPNGTGKSTLVCAICLGLGWSPQHLGRAKELGEFVKHGSREAEIEIELAGGPQTNGNNPVIRRVIKKEGNKSQFYYNGRQTPNKEILKLAKSFAIQIDNLCQFLPQDRVVEFAQLTPVELLRETQRAAAPEAMVQMHEQLKNLRRDQKKLQATQIHEQEHLNAMQTKQNMQRADVERMRERKNLQVKARALEMMRPLVQYRVAKEQVEDAKNRKKEAQRDLKRLEREVEPSLRAVNAKQLYRDKIQDVVKLRKALVPKAEQRADEFARKLGVIHEKIKDCENEIKAERQGDKDRKAEVTRIEQNISRIKRQIEEEPIDFDPAEYNEKIREKSRRIREIEARAIELKREMHEAHSQVSQQNQRRQQALQELENLRSQTGQQGTKLRKASSDTAMAWEWVQKNQSVFEGQVYGPPIVECSVKDPRYADAVESFFQNSDFVAFTCTTRNDFKILQEQLYGQLKLSDISIRVANRSLDQWRPPIPNEALRDYNLSGWLLDFVAGPEPVLSMLCDSVQLHKTGITLENHNDEQFERLKESQIQSWVAGKQTYRVTRRREYGPMAVSTRVQPTKQASYWTDQPIDVGAERELRQTIGELENEIKELQQLFERLKEEQSSLKQAIQEVKDEKYDLEKEKAQKQKLLSEFKVLPTKLASLEERKAGFEATGADLKIRILAIKTKSEGLGLEKAQLALDYANAVELLRKVHTDLLEAEVRLIEASSEADVLAEENSRVQAMLSQCRREVHEIEQEYARLHNDAKALLDESRRIFQTRTEEEEAIHTELGGNLTITELNSEIESVTTRLDLMSDGNPNAIREFEKRARDIEAMQKKLDELNGNLVHVQEEIDLVRAQWEPQLDVLVSQISDGFSKNFEKIGCAGQVSVHKDEDFDQWAIQIQVRFREHEQLSILDSHRQSGGERAVSTIFYLMSLQSMARSPFRVVDEINQGMDPRNERMVHERMVDIACQEHTSQYFLITPKLLNGLKFHPKMKVHCIASGEHMPENYHDLDFPALVKVALRVKGKA</sequence>
<feature type="coiled-coil region" evidence="10">
    <location>
        <begin position="769"/>
        <end position="824"/>
    </location>
</feature>
<evidence type="ECO:0000313" key="14">
    <source>
        <dbReference type="Proteomes" id="UP000250140"/>
    </source>
</evidence>
<reference evidence="13 14" key="1">
    <citation type="journal article" date="2016" name="Nat. Commun.">
        <title>Ectomycorrhizal ecology is imprinted in the genome of the dominant symbiotic fungus Cenococcum geophilum.</title>
        <authorList>
            <consortium name="DOE Joint Genome Institute"/>
            <person name="Peter M."/>
            <person name="Kohler A."/>
            <person name="Ohm R.A."/>
            <person name="Kuo A."/>
            <person name="Krutzmann J."/>
            <person name="Morin E."/>
            <person name="Arend M."/>
            <person name="Barry K.W."/>
            <person name="Binder M."/>
            <person name="Choi C."/>
            <person name="Clum A."/>
            <person name="Copeland A."/>
            <person name="Grisel N."/>
            <person name="Haridas S."/>
            <person name="Kipfer T."/>
            <person name="LaButti K."/>
            <person name="Lindquist E."/>
            <person name="Lipzen A."/>
            <person name="Maire R."/>
            <person name="Meier B."/>
            <person name="Mihaltcheva S."/>
            <person name="Molinier V."/>
            <person name="Murat C."/>
            <person name="Poggeler S."/>
            <person name="Quandt C.A."/>
            <person name="Sperisen C."/>
            <person name="Tritt A."/>
            <person name="Tisserant E."/>
            <person name="Crous P.W."/>
            <person name="Henrissat B."/>
            <person name="Nehls U."/>
            <person name="Egli S."/>
            <person name="Spatafora J.W."/>
            <person name="Grigoriev I.V."/>
            <person name="Martin F.M."/>
        </authorList>
    </citation>
    <scope>NUCLEOTIDE SEQUENCE [LARGE SCALE GENOMIC DNA]</scope>
    <source>
        <strain evidence="13 14">CBS 207.34</strain>
    </source>
</reference>
<evidence type="ECO:0000256" key="1">
    <source>
        <dbReference type="ARBA" id="ARBA00004123"/>
    </source>
</evidence>
<feature type="coiled-coil region" evidence="10">
    <location>
        <begin position="647"/>
        <end position="705"/>
    </location>
</feature>
<evidence type="ECO:0000256" key="2">
    <source>
        <dbReference type="ARBA" id="ARBA00004286"/>
    </source>
</evidence>
<dbReference type="PANTHER" id="PTHR45916:SF1">
    <property type="entry name" value="STRUCTURAL MAINTENANCE OF CHROMOSOMES PROTEIN 5"/>
    <property type="match status" value="1"/>
</dbReference>
<evidence type="ECO:0000313" key="13">
    <source>
        <dbReference type="EMBL" id="OCL06970.1"/>
    </source>
</evidence>
<dbReference type="Gene3D" id="3.40.50.300">
    <property type="entry name" value="P-loop containing nucleotide triphosphate hydrolases"/>
    <property type="match status" value="2"/>
</dbReference>
<evidence type="ECO:0000256" key="11">
    <source>
        <dbReference type="SAM" id="MobiDB-lite"/>
    </source>
</evidence>
<keyword evidence="14" id="KW-1185">Reference proteome</keyword>
<keyword evidence="5" id="KW-0158">Chromosome</keyword>
<dbReference type="GO" id="GO:0003697">
    <property type="term" value="F:single-stranded DNA binding"/>
    <property type="evidence" value="ECO:0007669"/>
    <property type="project" value="TreeGrafter"/>
</dbReference>
<keyword evidence="7" id="KW-0067">ATP-binding</keyword>
<evidence type="ECO:0000256" key="6">
    <source>
        <dbReference type="ARBA" id="ARBA00022741"/>
    </source>
</evidence>
<dbReference type="EMBL" id="KV749947">
    <property type="protein sequence ID" value="OCL06970.1"/>
    <property type="molecule type" value="Genomic_DNA"/>
</dbReference>
<evidence type="ECO:0000256" key="4">
    <source>
        <dbReference type="ARBA" id="ARBA00018687"/>
    </source>
</evidence>
<dbReference type="GO" id="GO:0030915">
    <property type="term" value="C:Smc5-Smc6 complex"/>
    <property type="evidence" value="ECO:0007669"/>
    <property type="project" value="TreeGrafter"/>
</dbReference>
<dbReference type="GO" id="GO:0000724">
    <property type="term" value="P:double-strand break repair via homologous recombination"/>
    <property type="evidence" value="ECO:0007669"/>
    <property type="project" value="TreeGrafter"/>
</dbReference>
<evidence type="ECO:0000256" key="5">
    <source>
        <dbReference type="ARBA" id="ARBA00022454"/>
    </source>
</evidence>
<dbReference type="InterPro" id="IPR027417">
    <property type="entry name" value="P-loop_NTPase"/>
</dbReference>
<dbReference type="OrthoDB" id="10254973at2759"/>